<keyword evidence="3" id="KW-1185">Reference proteome</keyword>
<reference evidence="2" key="2">
    <citation type="submission" date="2025-09" db="UniProtKB">
        <authorList>
            <consortium name="Ensembl"/>
        </authorList>
    </citation>
    <scope>IDENTIFICATION</scope>
</reference>
<sequence length="145" mass="16073">MNLLRNEMFHLFCGLRFSTPAFPVSPPSARHRGLQGHRVFVSAGMLCGSPRSVPGPKTSPEATRPFEALPRVLRGTREPRQVQSLAAPTAPLLDPPREALMVFVKTSCKEILHPRKDFILYIIYFFLAACALLFLCDVPLGVGSR</sequence>
<proteinExistence type="predicted"/>
<evidence type="ECO:0000313" key="3">
    <source>
        <dbReference type="Proteomes" id="UP000694420"/>
    </source>
</evidence>
<dbReference type="Proteomes" id="UP000694420">
    <property type="component" value="Unplaced"/>
</dbReference>
<evidence type="ECO:0000313" key="2">
    <source>
        <dbReference type="Ensembl" id="ENSNPEP00000012675.1"/>
    </source>
</evidence>
<reference evidence="2" key="1">
    <citation type="submission" date="2025-08" db="UniProtKB">
        <authorList>
            <consortium name="Ensembl"/>
        </authorList>
    </citation>
    <scope>IDENTIFICATION</scope>
</reference>
<dbReference type="Ensembl" id="ENSNPET00000012988.1">
    <property type="protein sequence ID" value="ENSNPEP00000012675.1"/>
    <property type="gene ID" value="ENSNPEG00000009473.1"/>
</dbReference>
<organism evidence="2 3">
    <name type="scientific">Nothoprocta perdicaria</name>
    <name type="common">Chilean tinamou</name>
    <name type="synonym">Crypturus perdicarius</name>
    <dbReference type="NCBI Taxonomy" id="30464"/>
    <lineage>
        <taxon>Eukaryota</taxon>
        <taxon>Metazoa</taxon>
        <taxon>Chordata</taxon>
        <taxon>Craniata</taxon>
        <taxon>Vertebrata</taxon>
        <taxon>Euteleostomi</taxon>
        <taxon>Archelosauria</taxon>
        <taxon>Archosauria</taxon>
        <taxon>Dinosauria</taxon>
        <taxon>Saurischia</taxon>
        <taxon>Theropoda</taxon>
        <taxon>Coelurosauria</taxon>
        <taxon>Aves</taxon>
        <taxon>Palaeognathae</taxon>
        <taxon>Tinamiformes</taxon>
        <taxon>Tinamidae</taxon>
        <taxon>Nothoprocta</taxon>
    </lineage>
</organism>
<dbReference type="AlphaFoldDB" id="A0A8C7EDR1"/>
<keyword evidence="1" id="KW-0812">Transmembrane</keyword>
<evidence type="ECO:0000256" key="1">
    <source>
        <dbReference type="SAM" id="Phobius"/>
    </source>
</evidence>
<name>A0A8C7EDR1_NOTPE</name>
<keyword evidence="1" id="KW-1133">Transmembrane helix</keyword>
<keyword evidence="1" id="KW-0472">Membrane</keyword>
<accession>A0A8C7EDR1</accession>
<feature type="transmembrane region" description="Helical" evidence="1">
    <location>
        <begin position="118"/>
        <end position="142"/>
    </location>
</feature>
<protein>
    <submittedName>
        <fullName evidence="2">Uncharacterized protein</fullName>
    </submittedName>
</protein>